<dbReference type="PANTHER" id="PTHR37535">
    <property type="entry name" value="FLUG DOMAIN PROTEIN"/>
    <property type="match status" value="1"/>
</dbReference>
<name>A0A5N7AY17_9EURO</name>
<accession>A0A5N7AY17</accession>
<dbReference type="EMBL" id="ML736289">
    <property type="protein sequence ID" value="KAE8374256.1"/>
    <property type="molecule type" value="Genomic_DNA"/>
</dbReference>
<evidence type="ECO:0000313" key="3">
    <source>
        <dbReference type="Proteomes" id="UP000326198"/>
    </source>
</evidence>
<evidence type="ECO:0000256" key="1">
    <source>
        <dbReference type="SAM" id="MobiDB-lite"/>
    </source>
</evidence>
<feature type="region of interest" description="Disordered" evidence="1">
    <location>
        <begin position="1"/>
        <end position="46"/>
    </location>
</feature>
<protein>
    <submittedName>
        <fullName evidence="2">Uncharacterized protein</fullName>
    </submittedName>
</protein>
<sequence length="234" mass="27959">MRERSNSWNAAQQKKKREARRKLREDRGYNPDAHREKDAERATGRASKKIKEVYRKYARKYEEFLMEVKNMHEGFRLEEGYPAPTLEELKQYMRWFIESTKGRLDPDGRPTMKSTLNHAENLVPGFSLETGNRIPERDAADVYNWIKKDLVQDRTIKAIERQKFDLKLCDFERAMTALWDTDDVFFMTGRSRVQFHFVTLQFLCTGARVASLTPRSEQKFERGLRYEFTNFWCF</sequence>
<keyword evidence="3" id="KW-1185">Reference proteome</keyword>
<evidence type="ECO:0000313" key="2">
    <source>
        <dbReference type="EMBL" id="KAE8374256.1"/>
    </source>
</evidence>
<organism evidence="2 3">
    <name type="scientific">Aspergillus bertholletiae</name>
    <dbReference type="NCBI Taxonomy" id="1226010"/>
    <lineage>
        <taxon>Eukaryota</taxon>
        <taxon>Fungi</taxon>
        <taxon>Dikarya</taxon>
        <taxon>Ascomycota</taxon>
        <taxon>Pezizomycotina</taxon>
        <taxon>Eurotiomycetes</taxon>
        <taxon>Eurotiomycetidae</taxon>
        <taxon>Eurotiales</taxon>
        <taxon>Aspergillaceae</taxon>
        <taxon>Aspergillus</taxon>
        <taxon>Aspergillus subgen. Circumdati</taxon>
    </lineage>
</organism>
<dbReference type="OrthoDB" id="5400577at2759"/>
<dbReference type="AlphaFoldDB" id="A0A5N7AY17"/>
<reference evidence="2 3" key="1">
    <citation type="submission" date="2019-04" db="EMBL/GenBank/DDBJ databases">
        <title>Friends and foes A comparative genomics studyof 23 Aspergillus species from section Flavi.</title>
        <authorList>
            <consortium name="DOE Joint Genome Institute"/>
            <person name="Kjaerbolling I."/>
            <person name="Vesth T."/>
            <person name="Frisvad J.C."/>
            <person name="Nybo J.L."/>
            <person name="Theobald S."/>
            <person name="Kildgaard S."/>
            <person name="Isbrandt T."/>
            <person name="Kuo A."/>
            <person name="Sato A."/>
            <person name="Lyhne E.K."/>
            <person name="Kogle M.E."/>
            <person name="Wiebenga A."/>
            <person name="Kun R.S."/>
            <person name="Lubbers R.J."/>
            <person name="Makela M.R."/>
            <person name="Barry K."/>
            <person name="Chovatia M."/>
            <person name="Clum A."/>
            <person name="Daum C."/>
            <person name="Haridas S."/>
            <person name="He G."/>
            <person name="LaButti K."/>
            <person name="Lipzen A."/>
            <person name="Mondo S."/>
            <person name="Riley R."/>
            <person name="Salamov A."/>
            <person name="Simmons B.A."/>
            <person name="Magnuson J.K."/>
            <person name="Henrissat B."/>
            <person name="Mortensen U.H."/>
            <person name="Larsen T.O."/>
            <person name="Devries R.P."/>
            <person name="Grigoriev I.V."/>
            <person name="Machida M."/>
            <person name="Baker S.E."/>
            <person name="Andersen M.R."/>
        </authorList>
    </citation>
    <scope>NUCLEOTIDE SEQUENCE [LARGE SCALE GENOMIC DNA]</scope>
    <source>
        <strain evidence="2 3">IBT 29228</strain>
    </source>
</reference>
<feature type="compositionally biased region" description="Basic and acidic residues" evidence="1">
    <location>
        <begin position="23"/>
        <end position="46"/>
    </location>
</feature>
<dbReference type="Proteomes" id="UP000326198">
    <property type="component" value="Unassembled WGS sequence"/>
</dbReference>
<feature type="compositionally biased region" description="Basic residues" evidence="1">
    <location>
        <begin position="13"/>
        <end position="22"/>
    </location>
</feature>
<gene>
    <name evidence="2" type="ORF">BDV26DRAFT_300336</name>
</gene>
<proteinExistence type="predicted"/>
<dbReference type="PANTHER" id="PTHR37535:SF3">
    <property type="entry name" value="FLUG DOMAIN-CONTAINING PROTEIN"/>
    <property type="match status" value="1"/>
</dbReference>